<dbReference type="EMBL" id="JARK01001348">
    <property type="protein sequence ID" value="EYC25151.1"/>
    <property type="molecule type" value="Genomic_DNA"/>
</dbReference>
<proteinExistence type="predicted"/>
<reference evidence="3" key="1">
    <citation type="journal article" date="2015" name="Nat. Genet.">
        <title>The genome and transcriptome of the zoonotic hookworm Ancylostoma ceylanicum identify infection-specific gene families.</title>
        <authorList>
            <person name="Schwarz E.M."/>
            <person name="Hu Y."/>
            <person name="Antoshechkin I."/>
            <person name="Miller M.M."/>
            <person name="Sternberg P.W."/>
            <person name="Aroian R.V."/>
        </authorList>
    </citation>
    <scope>NUCLEOTIDE SEQUENCE</scope>
    <source>
        <strain evidence="3">HY135</strain>
    </source>
</reference>
<feature type="compositionally biased region" description="Low complexity" evidence="1">
    <location>
        <begin position="45"/>
        <end position="56"/>
    </location>
</feature>
<protein>
    <submittedName>
        <fullName evidence="2">Uncharacterized protein</fullName>
    </submittedName>
</protein>
<evidence type="ECO:0000256" key="1">
    <source>
        <dbReference type="SAM" id="MobiDB-lite"/>
    </source>
</evidence>
<accession>A0A016VD19</accession>
<gene>
    <name evidence="2" type="primary">Acey_s0012.g1730</name>
    <name evidence="2" type="ORF">Y032_0012g1730</name>
</gene>
<feature type="region of interest" description="Disordered" evidence="1">
    <location>
        <begin position="16"/>
        <end position="56"/>
    </location>
</feature>
<sequence>MPSKFPLSQWIGNDILEEEDNVSPRRSVSAEGPTPTRPRLEVSERTNNTSSLRTSPLSSTLFDASETRQTMNRFVECPYSNAVLENFLMNLHVSEGESPIRKFCASRPLLEIGECLATSTAQHVFLEDFHFRFDLIMILLITTHLKICIFVLDQFCTDQRLLEFRISSS</sequence>
<comment type="caution">
    <text evidence="2">The sequence shown here is derived from an EMBL/GenBank/DDBJ whole genome shotgun (WGS) entry which is preliminary data.</text>
</comment>
<evidence type="ECO:0000313" key="3">
    <source>
        <dbReference type="Proteomes" id="UP000024635"/>
    </source>
</evidence>
<organism evidence="2 3">
    <name type="scientific">Ancylostoma ceylanicum</name>
    <dbReference type="NCBI Taxonomy" id="53326"/>
    <lineage>
        <taxon>Eukaryota</taxon>
        <taxon>Metazoa</taxon>
        <taxon>Ecdysozoa</taxon>
        <taxon>Nematoda</taxon>
        <taxon>Chromadorea</taxon>
        <taxon>Rhabditida</taxon>
        <taxon>Rhabditina</taxon>
        <taxon>Rhabditomorpha</taxon>
        <taxon>Strongyloidea</taxon>
        <taxon>Ancylostomatidae</taxon>
        <taxon>Ancylostomatinae</taxon>
        <taxon>Ancylostoma</taxon>
    </lineage>
</organism>
<dbReference type="AlphaFoldDB" id="A0A016VD19"/>
<dbReference type="Proteomes" id="UP000024635">
    <property type="component" value="Unassembled WGS sequence"/>
</dbReference>
<keyword evidence="3" id="KW-1185">Reference proteome</keyword>
<name>A0A016VD19_9BILA</name>
<evidence type="ECO:0000313" key="2">
    <source>
        <dbReference type="EMBL" id="EYC25151.1"/>
    </source>
</evidence>